<gene>
    <name evidence="2" type="ORF">N7492_006911</name>
</gene>
<dbReference type="InterPro" id="IPR049192">
    <property type="entry name" value="DUF4246_C"/>
</dbReference>
<name>A0A9W9HYU2_9EURO</name>
<dbReference type="Pfam" id="PF14033">
    <property type="entry name" value="DUF4246"/>
    <property type="match status" value="1"/>
</dbReference>
<sequence>MATRDFSKWSGHIGLDDGIHLSRVAVEAEIFQIEQIVTVFDLDVVKSDTVISCDLRQLMKEAVAPLGNVPEEKKDYHPGAPITLPVVYGRTSILPDQTIGLNDCLGTVGEEEMLPLVIFKEPTPRRSQWPPAYSQKFQWLPCDVQFETDGSTPVCRITSYISNAHPVKYRALYETVEKIIARAIPLWNRSLAECISNQVRVKYGSVEYDDTANPPPQWDPKMSRDNNEYRNDFVAQYGAWEDSRTLALPEPDKFTVPEQYPVDFRTQFGRHGPDYEGGSRHLEGQLNEHICASAIYYFYSENITESTLAFRQRAYPEGVNSVDYMQHRHEFLQDIFGFGSYVNGYHLTQVTQDLGSVVCREGRLITFPNVLQHRIPPFSLEDRTKHGHHKILGFFLVDPHVRIISAANVPPQREDWGIEKEELVARMLSERLPQEICDMVAHARNLNPPMSMDEAMELRRELMKEQSVQLERQTEEFTTGFFPLCEH</sequence>
<keyword evidence="3" id="KW-1185">Reference proteome</keyword>
<feature type="domain" description="DUF4246" evidence="1">
    <location>
        <begin position="26"/>
        <end position="417"/>
    </location>
</feature>
<organism evidence="2 3">
    <name type="scientific">Penicillium capsulatum</name>
    <dbReference type="NCBI Taxonomy" id="69766"/>
    <lineage>
        <taxon>Eukaryota</taxon>
        <taxon>Fungi</taxon>
        <taxon>Dikarya</taxon>
        <taxon>Ascomycota</taxon>
        <taxon>Pezizomycotina</taxon>
        <taxon>Eurotiomycetes</taxon>
        <taxon>Eurotiomycetidae</taxon>
        <taxon>Eurotiales</taxon>
        <taxon>Aspergillaceae</taxon>
        <taxon>Penicillium</taxon>
    </lineage>
</organism>
<dbReference type="PANTHER" id="PTHR33119">
    <property type="entry name" value="IFI3P"/>
    <property type="match status" value="1"/>
</dbReference>
<evidence type="ECO:0000313" key="3">
    <source>
        <dbReference type="Proteomes" id="UP001146351"/>
    </source>
</evidence>
<reference evidence="2" key="1">
    <citation type="submission" date="2022-11" db="EMBL/GenBank/DDBJ databases">
        <authorList>
            <person name="Petersen C."/>
        </authorList>
    </citation>
    <scope>NUCLEOTIDE SEQUENCE</scope>
    <source>
        <strain evidence="2">IBT 21917</strain>
    </source>
</reference>
<accession>A0A9W9HYU2</accession>
<proteinExistence type="predicted"/>
<evidence type="ECO:0000313" key="2">
    <source>
        <dbReference type="EMBL" id="KAJ5161519.1"/>
    </source>
</evidence>
<dbReference type="Proteomes" id="UP001146351">
    <property type="component" value="Unassembled WGS sequence"/>
</dbReference>
<dbReference type="EMBL" id="JAPQKO010000005">
    <property type="protein sequence ID" value="KAJ5161519.1"/>
    <property type="molecule type" value="Genomic_DNA"/>
</dbReference>
<dbReference type="PANTHER" id="PTHR33119:SF1">
    <property type="entry name" value="FE2OG DIOXYGENASE DOMAIN-CONTAINING PROTEIN"/>
    <property type="match status" value="1"/>
</dbReference>
<comment type="caution">
    <text evidence="2">The sequence shown here is derived from an EMBL/GenBank/DDBJ whole genome shotgun (WGS) entry which is preliminary data.</text>
</comment>
<reference evidence="2" key="2">
    <citation type="journal article" date="2023" name="IMA Fungus">
        <title>Comparative genomic study of the Penicillium genus elucidates a diverse pangenome and 15 lateral gene transfer events.</title>
        <authorList>
            <person name="Petersen C."/>
            <person name="Sorensen T."/>
            <person name="Nielsen M.R."/>
            <person name="Sondergaard T.E."/>
            <person name="Sorensen J.L."/>
            <person name="Fitzpatrick D.A."/>
            <person name="Frisvad J.C."/>
            <person name="Nielsen K.L."/>
        </authorList>
    </citation>
    <scope>NUCLEOTIDE SEQUENCE</scope>
    <source>
        <strain evidence="2">IBT 21917</strain>
    </source>
</reference>
<evidence type="ECO:0000259" key="1">
    <source>
        <dbReference type="Pfam" id="PF14033"/>
    </source>
</evidence>
<dbReference type="InterPro" id="IPR025340">
    <property type="entry name" value="DUF4246"/>
</dbReference>
<dbReference type="OrthoDB" id="415532at2759"/>
<dbReference type="AlphaFoldDB" id="A0A9W9HYU2"/>
<protein>
    <recommendedName>
        <fullName evidence="1">DUF4246 domain-containing protein</fullName>
    </recommendedName>
</protein>